<dbReference type="InParanoid" id="G3H3T9"/>
<feature type="region of interest" description="Disordered" evidence="1">
    <location>
        <begin position="1"/>
        <end position="60"/>
    </location>
</feature>
<dbReference type="AlphaFoldDB" id="G3H3T9"/>
<organism evidence="2 3">
    <name type="scientific">Cricetulus griseus</name>
    <name type="common">Chinese hamster</name>
    <name type="synonym">Cricetulus barabensis griseus</name>
    <dbReference type="NCBI Taxonomy" id="10029"/>
    <lineage>
        <taxon>Eukaryota</taxon>
        <taxon>Metazoa</taxon>
        <taxon>Chordata</taxon>
        <taxon>Craniata</taxon>
        <taxon>Vertebrata</taxon>
        <taxon>Euteleostomi</taxon>
        <taxon>Mammalia</taxon>
        <taxon>Eutheria</taxon>
        <taxon>Euarchontoglires</taxon>
        <taxon>Glires</taxon>
        <taxon>Rodentia</taxon>
        <taxon>Myomorpha</taxon>
        <taxon>Muroidea</taxon>
        <taxon>Cricetidae</taxon>
        <taxon>Cricetinae</taxon>
        <taxon>Cricetulus</taxon>
    </lineage>
</organism>
<gene>
    <name evidence="2" type="ORF">I79_004926</name>
</gene>
<evidence type="ECO:0000256" key="1">
    <source>
        <dbReference type="SAM" id="MobiDB-lite"/>
    </source>
</evidence>
<protein>
    <submittedName>
        <fullName evidence="2">Uncharacterized protein</fullName>
    </submittedName>
</protein>
<dbReference type="EMBL" id="JH000131">
    <property type="protein sequence ID" value="EGV97167.1"/>
    <property type="molecule type" value="Genomic_DNA"/>
</dbReference>
<dbReference type="Proteomes" id="UP000001075">
    <property type="component" value="Unassembled WGS sequence"/>
</dbReference>
<name>G3H3T9_CRIGR</name>
<evidence type="ECO:0000313" key="3">
    <source>
        <dbReference type="Proteomes" id="UP000001075"/>
    </source>
</evidence>
<accession>G3H3T9</accession>
<reference evidence="3" key="1">
    <citation type="journal article" date="2011" name="Nat. Biotechnol.">
        <title>The genomic sequence of the Chinese hamster ovary (CHO)-K1 cell line.</title>
        <authorList>
            <person name="Xu X."/>
            <person name="Nagarajan H."/>
            <person name="Lewis N.E."/>
            <person name="Pan S."/>
            <person name="Cai Z."/>
            <person name="Liu X."/>
            <person name="Chen W."/>
            <person name="Xie M."/>
            <person name="Wang W."/>
            <person name="Hammond S."/>
            <person name="Andersen M.R."/>
            <person name="Neff N."/>
            <person name="Passarelli B."/>
            <person name="Koh W."/>
            <person name="Fan H.C."/>
            <person name="Wang J."/>
            <person name="Gui Y."/>
            <person name="Lee K.H."/>
            <person name="Betenbaugh M.J."/>
            <person name="Quake S.R."/>
            <person name="Famili I."/>
            <person name="Palsson B.O."/>
            <person name="Wang J."/>
        </authorList>
    </citation>
    <scope>NUCLEOTIDE SEQUENCE [LARGE SCALE GENOMIC DNA]</scope>
    <source>
        <strain evidence="3">CHO K1 cell line</strain>
    </source>
</reference>
<sequence>MATNPQVAKEETISQVCTRPQSTIPSPGVPTQPTSNPRDGRLPLCSKQNLQVHKGIGNPQ</sequence>
<feature type="compositionally biased region" description="Polar residues" evidence="1">
    <location>
        <begin position="13"/>
        <end position="37"/>
    </location>
</feature>
<proteinExistence type="predicted"/>
<evidence type="ECO:0000313" key="2">
    <source>
        <dbReference type="EMBL" id="EGV97167.1"/>
    </source>
</evidence>